<evidence type="ECO:0000256" key="5">
    <source>
        <dbReference type="ARBA" id="ARBA00023136"/>
    </source>
</evidence>
<dbReference type="RefSeq" id="YP_010508142.1">
    <property type="nucleotide sequence ID" value="NC_067076.1"/>
</dbReference>
<dbReference type="GeneID" id="75514992"/>
<comment type="similarity">
    <text evidence="2 6">Belongs to the ATPase protein 8 family.</text>
</comment>
<keyword evidence="3 6" id="KW-0812">Transmembrane</keyword>
<evidence type="ECO:0000256" key="1">
    <source>
        <dbReference type="ARBA" id="ARBA00004167"/>
    </source>
</evidence>
<keyword evidence="6" id="KW-0066">ATP synthesis</keyword>
<dbReference type="GO" id="GO:0015078">
    <property type="term" value="F:proton transmembrane transporter activity"/>
    <property type="evidence" value="ECO:0007669"/>
    <property type="project" value="UniProtKB-UniRule"/>
</dbReference>
<gene>
    <name evidence="7" type="primary">atp8</name>
</gene>
<keyword evidence="6" id="KW-0406">Ion transport</keyword>
<comment type="subunit">
    <text evidence="6">F-type ATPases have 2 components, CF(1) - the catalytic core - and CF(0) - the membrane proton channel.</text>
</comment>
<keyword evidence="6 7" id="KW-0496">Mitochondrion</keyword>
<reference evidence="7" key="1">
    <citation type="submission" date="2021-10" db="EMBL/GenBank/DDBJ databases">
        <title>Mitochondrial genome of the yeast Candida verbasci.</title>
        <authorList>
            <person name="Brejova B."/>
            <person name="Lichancova H."/>
            <person name="Hodorova V."/>
            <person name="Vinar T."/>
            <person name="Sipiczki M."/>
            <person name="Nosek J."/>
        </authorList>
    </citation>
    <scope>NUCLEOTIDE SEQUENCE</scope>
    <source>
        <strain evidence="7">11-1055</strain>
    </source>
</reference>
<dbReference type="GO" id="GO:0005743">
    <property type="term" value="C:mitochondrial inner membrane"/>
    <property type="evidence" value="ECO:0007669"/>
    <property type="project" value="UniProtKB-SubCell"/>
</dbReference>
<dbReference type="Pfam" id="PF05933">
    <property type="entry name" value="Fun_ATP-synt_8"/>
    <property type="match status" value="1"/>
</dbReference>
<keyword evidence="6" id="KW-0375">Hydrogen ion transport</keyword>
<sequence length="48" mass="5163">MPQLIPFYYGNTMLGTVITTGVVTFIVADTTTPVVTRTTVARSTVVQT</sequence>
<dbReference type="GO" id="GO:0015986">
    <property type="term" value="P:proton motive force-driven ATP synthesis"/>
    <property type="evidence" value="ECO:0007669"/>
    <property type="project" value="UniProtKB-UniRule"/>
</dbReference>
<evidence type="ECO:0000256" key="4">
    <source>
        <dbReference type="ARBA" id="ARBA00022989"/>
    </source>
</evidence>
<proteinExistence type="inferred from homology"/>
<keyword evidence="6" id="KW-0813">Transport</keyword>
<keyword evidence="6" id="KW-0138">CF(0)</keyword>
<dbReference type="AlphaFoldDB" id="A0A977LLI2"/>
<comment type="function">
    <text evidence="6">Mitochondrial membrane ATP synthase (F(1)F(0) ATP synthase or Complex V) produces ATP from ADP in the presence of a proton gradient across the membrane which is generated by electron transport complexes of the respiratory chain. F-type ATPases consist of two structural domains, F(1) - containing the extramembraneous catalytic core and F(0) - containing the membrane proton channel, linked together by a central stalk and a peripheral stalk. During catalysis, ATP synthesis in the catalytic domain of F(1) is coupled via a rotary mechanism of the central stalk subunits to proton translocation. Part of the complex F(0) domain. Minor subunit located with subunit a in the membrane.</text>
</comment>
<feature type="transmembrane region" description="Helical" evidence="6">
    <location>
        <begin position="7"/>
        <end position="28"/>
    </location>
</feature>
<accession>A0A977LLI2</accession>
<name>A0A977LLI2_9ASCO</name>
<evidence type="ECO:0000256" key="3">
    <source>
        <dbReference type="ARBA" id="ARBA00022692"/>
    </source>
</evidence>
<dbReference type="InterPro" id="IPR009230">
    <property type="entry name" value="ATP_synth_su8_fun"/>
</dbReference>
<evidence type="ECO:0000256" key="6">
    <source>
        <dbReference type="RuleBase" id="RU368038"/>
    </source>
</evidence>
<dbReference type="EMBL" id="OK589855">
    <property type="protein sequence ID" value="UXG56606.1"/>
    <property type="molecule type" value="Genomic_DNA"/>
</dbReference>
<evidence type="ECO:0000256" key="2">
    <source>
        <dbReference type="ARBA" id="ARBA00008892"/>
    </source>
</evidence>
<keyword evidence="5 6" id="KW-0472">Membrane</keyword>
<geneLocation type="mitochondrion" evidence="7"/>
<evidence type="ECO:0000313" key="7">
    <source>
        <dbReference type="EMBL" id="UXG56606.1"/>
    </source>
</evidence>
<protein>
    <recommendedName>
        <fullName evidence="6">ATP synthase protein 8</fullName>
    </recommendedName>
</protein>
<dbReference type="GO" id="GO:0045259">
    <property type="term" value="C:proton-transporting ATP synthase complex"/>
    <property type="evidence" value="ECO:0007669"/>
    <property type="project" value="UniProtKB-KW"/>
</dbReference>
<comment type="subcellular location">
    <subcellularLocation>
        <location evidence="1">Membrane</location>
        <topology evidence="1">Single-pass membrane protein</topology>
    </subcellularLocation>
    <subcellularLocation>
        <location evidence="6">Mitochondrion inner membrane</location>
        <topology evidence="6">Single-pass membrane protein</topology>
    </subcellularLocation>
</comment>
<organism evidence="7">
    <name type="scientific">Candida verbasci</name>
    <dbReference type="NCBI Taxonomy" id="1227364"/>
    <lineage>
        <taxon>Eukaryota</taxon>
        <taxon>Fungi</taxon>
        <taxon>Dikarya</taxon>
        <taxon>Ascomycota</taxon>
        <taxon>Saccharomycotina</taxon>
        <taxon>Pichiomycetes</taxon>
        <taxon>Debaryomycetaceae</taxon>
        <taxon>Candida/Lodderomyces clade</taxon>
        <taxon>Candida</taxon>
    </lineage>
</organism>
<keyword evidence="4 6" id="KW-1133">Transmembrane helix</keyword>